<keyword evidence="3" id="KW-0560">Oxidoreductase</keyword>
<feature type="domain" description="NADP-dependent oxidoreductase" evidence="7">
    <location>
        <begin position="18"/>
        <end position="256"/>
    </location>
</feature>
<dbReference type="PANTHER" id="PTHR43827:SF3">
    <property type="entry name" value="NADP-DEPENDENT OXIDOREDUCTASE DOMAIN-CONTAINING PROTEIN"/>
    <property type="match status" value="1"/>
</dbReference>
<feature type="binding site" evidence="5">
    <location>
        <position position="105"/>
    </location>
    <ligand>
        <name>substrate</name>
    </ligand>
</feature>
<dbReference type="GO" id="GO:0016616">
    <property type="term" value="F:oxidoreductase activity, acting on the CH-OH group of donors, NAD or NADP as acceptor"/>
    <property type="evidence" value="ECO:0007669"/>
    <property type="project" value="UniProtKB-ARBA"/>
</dbReference>
<feature type="active site" description="Proton donor" evidence="4">
    <location>
        <position position="50"/>
    </location>
</feature>
<organism evidence="8 9">
    <name type="scientific">Companilactobacillus alimentarius DSM 20249</name>
    <dbReference type="NCBI Taxonomy" id="1423720"/>
    <lineage>
        <taxon>Bacteria</taxon>
        <taxon>Bacillati</taxon>
        <taxon>Bacillota</taxon>
        <taxon>Bacilli</taxon>
        <taxon>Lactobacillales</taxon>
        <taxon>Lactobacillaceae</taxon>
        <taxon>Companilactobacillus</taxon>
    </lineage>
</organism>
<dbReference type="Pfam" id="PF00248">
    <property type="entry name" value="Aldo_ket_red"/>
    <property type="match status" value="1"/>
</dbReference>
<evidence type="ECO:0000259" key="7">
    <source>
        <dbReference type="Pfam" id="PF00248"/>
    </source>
</evidence>
<evidence type="ECO:0000256" key="5">
    <source>
        <dbReference type="PIRSR" id="PIRSR000097-2"/>
    </source>
</evidence>
<dbReference type="PRINTS" id="PR00069">
    <property type="entry name" value="ALDKETRDTASE"/>
</dbReference>
<evidence type="ECO:0000313" key="8">
    <source>
        <dbReference type="EMBL" id="AUI72320.1"/>
    </source>
</evidence>
<evidence type="ECO:0000256" key="6">
    <source>
        <dbReference type="PIRSR" id="PIRSR000097-3"/>
    </source>
</evidence>
<evidence type="ECO:0000256" key="1">
    <source>
        <dbReference type="ARBA" id="ARBA00007905"/>
    </source>
</evidence>
<evidence type="ECO:0000256" key="3">
    <source>
        <dbReference type="ARBA" id="ARBA00023002"/>
    </source>
</evidence>
<dbReference type="EMBL" id="CP018867">
    <property type="protein sequence ID" value="AUI72320.1"/>
    <property type="molecule type" value="Genomic_DNA"/>
</dbReference>
<evidence type="ECO:0000313" key="9">
    <source>
        <dbReference type="Proteomes" id="UP000234653"/>
    </source>
</evidence>
<keyword evidence="2" id="KW-0521">NADP</keyword>
<dbReference type="PIRSF" id="PIRSF000097">
    <property type="entry name" value="AKR"/>
    <property type="match status" value="1"/>
</dbReference>
<proteinExistence type="inferred from homology"/>
<dbReference type="InterPro" id="IPR036812">
    <property type="entry name" value="NAD(P)_OxRdtase_dom_sf"/>
</dbReference>
<dbReference type="Gene3D" id="3.20.20.100">
    <property type="entry name" value="NADP-dependent oxidoreductase domain"/>
    <property type="match status" value="1"/>
</dbReference>
<feature type="site" description="Lowers pKa of active site Tyr" evidence="6">
    <location>
        <position position="75"/>
    </location>
</feature>
<keyword evidence="9" id="KW-1185">Reference proteome</keyword>
<accession>A0A2K9HIF5</accession>
<dbReference type="RefSeq" id="WP_057738573.1">
    <property type="nucleotide sequence ID" value="NZ_AZDQ01000019.1"/>
</dbReference>
<sequence length="283" mass="31842">MTEETFNLNNGVEIPAMGIGTFQMPVDAAEQAVVDALKDGYRLIDTANGYMNETGVGRGIKRSGVNRSDIFLSTKLWPSVYTDENAVDDSLKRLGTDYVDLMFLHQPAGDFLSGYKQLEKAYKDGKVKAIGISNFQGEKLQQLLDNAEIKPQVIQSEAHPYFTEDEVRKVLKPFGTRLMAWYPLGHGDKSLINEPVFAQLGQKYGKSSAQIILRWHTQMGFIVIPGSTNPDHIKDNHNIFDFTLTDEEMAQIAAIKKNIRYYTPSAEAEERYANMKLDFSTEK</sequence>
<dbReference type="PANTHER" id="PTHR43827">
    <property type="entry name" value="2,5-DIKETO-D-GLUCONIC ACID REDUCTASE"/>
    <property type="match status" value="1"/>
</dbReference>
<gene>
    <name evidence="8" type="ORF">LA20249_09050</name>
</gene>
<dbReference type="KEGG" id="lali:LA20249_09050"/>
<dbReference type="OrthoDB" id="9804790at2"/>
<evidence type="ECO:0000256" key="4">
    <source>
        <dbReference type="PIRSR" id="PIRSR000097-1"/>
    </source>
</evidence>
<dbReference type="PROSITE" id="PS00798">
    <property type="entry name" value="ALDOKETO_REDUCTASE_1"/>
    <property type="match status" value="1"/>
</dbReference>
<reference evidence="8 9" key="1">
    <citation type="submission" date="2016-12" db="EMBL/GenBank/DDBJ databases">
        <title>The whole genome sequencing and assembly of Lactobacillus alimentarius DSM 20249T strain.</title>
        <authorList>
            <person name="Lee Y.-J."/>
            <person name="Yi H."/>
            <person name="Bahn Y.-S."/>
            <person name="Kim J.F."/>
            <person name="Lee D.-W."/>
        </authorList>
    </citation>
    <scope>NUCLEOTIDE SEQUENCE [LARGE SCALE GENOMIC DNA]</scope>
    <source>
        <strain evidence="8 9">DSM 20249</strain>
    </source>
</reference>
<dbReference type="FunFam" id="3.20.20.100:FF:000002">
    <property type="entry name" value="2,5-diketo-D-gluconic acid reductase A"/>
    <property type="match status" value="1"/>
</dbReference>
<name>A0A2K9HIF5_9LACO</name>
<dbReference type="AlphaFoldDB" id="A0A2K9HIF5"/>
<evidence type="ECO:0000256" key="2">
    <source>
        <dbReference type="ARBA" id="ARBA00022857"/>
    </source>
</evidence>
<comment type="similarity">
    <text evidence="1">Belongs to the aldo/keto reductase family.</text>
</comment>
<dbReference type="InterPro" id="IPR023210">
    <property type="entry name" value="NADP_OxRdtase_dom"/>
</dbReference>
<dbReference type="InterPro" id="IPR018170">
    <property type="entry name" value="Aldo/ket_reductase_CS"/>
</dbReference>
<dbReference type="STRING" id="1423720.FC67_GL000562"/>
<dbReference type="PROSITE" id="PS00062">
    <property type="entry name" value="ALDOKETO_REDUCTASE_2"/>
    <property type="match status" value="1"/>
</dbReference>
<dbReference type="InterPro" id="IPR020471">
    <property type="entry name" value="AKR"/>
</dbReference>
<protein>
    <submittedName>
        <fullName evidence="8">Oxidoreductase</fullName>
    </submittedName>
</protein>
<dbReference type="Proteomes" id="UP000234653">
    <property type="component" value="Chromosome"/>
</dbReference>
<dbReference type="SUPFAM" id="SSF51430">
    <property type="entry name" value="NAD(P)-linked oxidoreductase"/>
    <property type="match status" value="1"/>
</dbReference>